<evidence type="ECO:0000313" key="2">
    <source>
        <dbReference type="Proteomes" id="UP001428341"/>
    </source>
</evidence>
<dbReference type="EMBL" id="JBCGBO010000025">
    <property type="protein sequence ID" value="KAK9176093.1"/>
    <property type="molecule type" value="Genomic_DNA"/>
</dbReference>
<gene>
    <name evidence="1" type="ORF">WN944_028106</name>
</gene>
<evidence type="ECO:0000313" key="1">
    <source>
        <dbReference type="EMBL" id="KAK9176093.1"/>
    </source>
</evidence>
<comment type="caution">
    <text evidence="1">The sequence shown here is derived from an EMBL/GenBank/DDBJ whole genome shotgun (WGS) entry which is preliminary data.</text>
</comment>
<sequence length="88" mass="10184">MTSSSASTGRPWLPASVRVIHMARANTTSRTNILVRNDVRLMKYAYKECECELFNMARWLPPRPRDKHKRDAVYESKIATQCVSQRSI</sequence>
<proteinExistence type="predicted"/>
<organism evidence="1 2">
    <name type="scientific">Citrus x changshan-huyou</name>
    <dbReference type="NCBI Taxonomy" id="2935761"/>
    <lineage>
        <taxon>Eukaryota</taxon>
        <taxon>Viridiplantae</taxon>
        <taxon>Streptophyta</taxon>
        <taxon>Embryophyta</taxon>
        <taxon>Tracheophyta</taxon>
        <taxon>Spermatophyta</taxon>
        <taxon>Magnoliopsida</taxon>
        <taxon>eudicotyledons</taxon>
        <taxon>Gunneridae</taxon>
        <taxon>Pentapetalae</taxon>
        <taxon>rosids</taxon>
        <taxon>malvids</taxon>
        <taxon>Sapindales</taxon>
        <taxon>Rutaceae</taxon>
        <taxon>Aurantioideae</taxon>
        <taxon>Citrus</taxon>
    </lineage>
</organism>
<dbReference type="AlphaFoldDB" id="A0AAP0LIS4"/>
<reference evidence="1 2" key="1">
    <citation type="submission" date="2024-05" db="EMBL/GenBank/DDBJ databases">
        <title>Haplotype-resolved chromosome-level genome assembly of Huyou (Citrus changshanensis).</title>
        <authorList>
            <person name="Miao C."/>
            <person name="Chen W."/>
            <person name="Wu Y."/>
            <person name="Wang L."/>
            <person name="Zhao S."/>
            <person name="Grierson D."/>
            <person name="Xu C."/>
            <person name="Chen K."/>
        </authorList>
    </citation>
    <scope>NUCLEOTIDE SEQUENCE [LARGE SCALE GENOMIC DNA]</scope>
    <source>
        <strain evidence="1">01-14</strain>
        <tissue evidence="1">Leaf</tissue>
    </source>
</reference>
<name>A0AAP0LIS4_9ROSI</name>
<dbReference type="Proteomes" id="UP001428341">
    <property type="component" value="Unassembled WGS sequence"/>
</dbReference>
<accession>A0AAP0LIS4</accession>
<protein>
    <submittedName>
        <fullName evidence="1">Uncharacterized protein</fullName>
    </submittedName>
</protein>
<keyword evidence="2" id="KW-1185">Reference proteome</keyword>